<protein>
    <recommendedName>
        <fullName evidence="3">Glycosyl transferase family 28 C-terminal domain-containing protein</fullName>
    </recommendedName>
</protein>
<proteinExistence type="predicted"/>
<dbReference type="AlphaFoldDB" id="A0A2K8U854"/>
<evidence type="ECO:0000313" key="1">
    <source>
        <dbReference type="EMBL" id="AUB81589.1"/>
    </source>
</evidence>
<accession>A0A2K8U854</accession>
<dbReference type="Proteomes" id="UP000232638">
    <property type="component" value="Chromosome"/>
</dbReference>
<dbReference type="PANTHER" id="PTHR38134:SF2">
    <property type="entry name" value="GALACTOKINASE"/>
    <property type="match status" value="1"/>
</dbReference>
<gene>
    <name evidence="1" type="ORF">THSYN_11890</name>
</gene>
<dbReference type="Gene3D" id="3.40.50.2000">
    <property type="entry name" value="Glycogen Phosphorylase B"/>
    <property type="match status" value="1"/>
</dbReference>
<name>A0A2K8U854_9GAMM</name>
<dbReference type="KEGG" id="tsy:THSYN_11890"/>
<sequence>MPHLLLAVTAHGYGHLAQSSPVVEALARRVPGLRVTLQSDIDPALARRRLPPGFTLLHEPADPGLIMDGPLVTRWEESLAAQIAFEADYERHLQRQLATLRDLAPDLVLADVPWLPLEAARRLGIPAVGLCSFTWYDILRECPLRDQVPDALLAHLRRVYAQADLFIRPVPAMAMQWLPNARTVGPIARRAPDRRAELRRRFGCPADRPLALMQFGGFEGLDPLRDWPEQDQVHWLVQDLPGPRRRDAAALGEHGLEVLDVLGSVDLILGKPGYGTYAEAACNGVPVLHLPREDWPEAAALDAWLGTVVPTRELSLADFAAGRVAEPIAALLAAGRPAPVAPGGIEESADLLEPWLRG</sequence>
<evidence type="ECO:0008006" key="3">
    <source>
        <dbReference type="Google" id="ProtNLM"/>
    </source>
</evidence>
<dbReference type="OrthoDB" id="503106at2"/>
<dbReference type="PANTHER" id="PTHR38134">
    <property type="entry name" value="SLR1395 PROTEIN"/>
    <property type="match status" value="1"/>
</dbReference>
<evidence type="ECO:0000313" key="2">
    <source>
        <dbReference type="Proteomes" id="UP000232638"/>
    </source>
</evidence>
<dbReference type="SUPFAM" id="SSF53756">
    <property type="entry name" value="UDP-Glycosyltransferase/glycogen phosphorylase"/>
    <property type="match status" value="1"/>
</dbReference>
<dbReference type="RefSeq" id="WP_100919353.1">
    <property type="nucleotide sequence ID" value="NZ_CP020370.1"/>
</dbReference>
<dbReference type="InterPro" id="IPR053205">
    <property type="entry name" value="GHMP_kinase_L-arabinokinase"/>
</dbReference>
<dbReference type="EMBL" id="CP020370">
    <property type="protein sequence ID" value="AUB81589.1"/>
    <property type="molecule type" value="Genomic_DNA"/>
</dbReference>
<keyword evidence="2" id="KW-1185">Reference proteome</keyword>
<reference evidence="1 2" key="1">
    <citation type="submission" date="2017-03" db="EMBL/GenBank/DDBJ databases">
        <title>Complete genome sequence of Candidatus 'Thiodictyon syntrophicum' sp. nov. strain Cad16T, a photolithoautotroph purple sulfur bacterium isolated from an alpine meromictic lake.</title>
        <authorList>
            <person name="Luedin S.M."/>
            <person name="Pothier J.F."/>
            <person name="Danza F."/>
            <person name="Storelli N."/>
            <person name="Wittwer M."/>
            <person name="Tonolla M."/>
        </authorList>
    </citation>
    <scope>NUCLEOTIDE SEQUENCE [LARGE SCALE GENOMIC DNA]</scope>
    <source>
        <strain evidence="1 2">Cad16T</strain>
    </source>
</reference>
<organism evidence="1 2">
    <name type="scientific">Candidatus Thiodictyon syntrophicum</name>
    <dbReference type="NCBI Taxonomy" id="1166950"/>
    <lineage>
        <taxon>Bacteria</taxon>
        <taxon>Pseudomonadati</taxon>
        <taxon>Pseudomonadota</taxon>
        <taxon>Gammaproteobacteria</taxon>
        <taxon>Chromatiales</taxon>
        <taxon>Chromatiaceae</taxon>
        <taxon>Thiodictyon</taxon>
    </lineage>
</organism>